<evidence type="ECO:0000259" key="3">
    <source>
        <dbReference type="Pfam" id="PF21762"/>
    </source>
</evidence>
<organism evidence="4 5">
    <name type="scientific">Neurospora tetrasperma (strain FGSC 2508 / ATCC MYA-4615 / P0657)</name>
    <dbReference type="NCBI Taxonomy" id="510951"/>
    <lineage>
        <taxon>Eukaryota</taxon>
        <taxon>Fungi</taxon>
        <taxon>Dikarya</taxon>
        <taxon>Ascomycota</taxon>
        <taxon>Pezizomycotina</taxon>
        <taxon>Sordariomycetes</taxon>
        <taxon>Sordariomycetidae</taxon>
        <taxon>Sordariales</taxon>
        <taxon>Sordariaceae</taxon>
        <taxon>Neurospora</taxon>
    </lineage>
</organism>
<protein>
    <recommendedName>
        <fullName evidence="3">Gfd2/YDR514C-like C-terminal domain-containing protein</fullName>
    </recommendedName>
</protein>
<reference evidence="5" key="1">
    <citation type="journal article" date="2011" name="Genetics">
        <title>Massive changes in genome architecture accompany the transition to self-fertility in the filamentous fungus Neurospora tetrasperma.</title>
        <authorList>
            <person name="Ellison C.E."/>
            <person name="Stajich J.E."/>
            <person name="Jacobson D.J."/>
            <person name="Natvig D.O."/>
            <person name="Lapidus A."/>
            <person name="Foster B."/>
            <person name="Aerts A."/>
            <person name="Riley R."/>
            <person name="Lindquist E.A."/>
            <person name="Grigoriev I.V."/>
            <person name="Taylor J.W."/>
        </authorList>
    </citation>
    <scope>NUCLEOTIDE SEQUENCE [LARGE SCALE GENOMIC DNA]</scope>
    <source>
        <strain evidence="5">FGSC 2508 / P0657</strain>
    </source>
</reference>
<feature type="region of interest" description="Disordered" evidence="1">
    <location>
        <begin position="64"/>
        <end position="91"/>
    </location>
</feature>
<dbReference type="Proteomes" id="UP000008065">
    <property type="component" value="Unassembled WGS sequence"/>
</dbReference>
<keyword evidence="2" id="KW-0732">Signal</keyword>
<dbReference type="PANTHER" id="PTHR28083:SF1">
    <property type="entry name" value="GOOD FOR FULL DBP5 ACTIVITY PROTEIN 2"/>
    <property type="match status" value="1"/>
</dbReference>
<dbReference type="VEuPathDB" id="FungiDB:NEUTE1DRAFT_120664"/>
<evidence type="ECO:0000313" key="5">
    <source>
        <dbReference type="Proteomes" id="UP000008065"/>
    </source>
</evidence>
<dbReference type="OrthoDB" id="4573392at2759"/>
<gene>
    <name evidence="4" type="ORF">NEUTE1DRAFT_120664</name>
</gene>
<keyword evidence="5" id="KW-1185">Reference proteome</keyword>
<evidence type="ECO:0000256" key="1">
    <source>
        <dbReference type="SAM" id="MobiDB-lite"/>
    </source>
</evidence>
<dbReference type="Pfam" id="PF21762">
    <property type="entry name" value="DEDDh_C"/>
    <property type="match status" value="1"/>
</dbReference>
<accession>F8MGW3</accession>
<evidence type="ECO:0000256" key="2">
    <source>
        <dbReference type="SAM" id="SignalP"/>
    </source>
</evidence>
<proteinExistence type="predicted"/>
<feature type="chain" id="PRO_5003375157" description="Gfd2/YDR514C-like C-terminal domain-containing protein" evidence="2">
    <location>
        <begin position="27"/>
        <end position="392"/>
    </location>
</feature>
<dbReference type="GeneID" id="20823994"/>
<dbReference type="KEGG" id="nte:NEUTE1DRAFT120664"/>
<dbReference type="InterPro" id="IPR040151">
    <property type="entry name" value="Gfd2/YDR514C-like"/>
</dbReference>
<feature type="signal peptide" evidence="2">
    <location>
        <begin position="1"/>
        <end position="26"/>
    </location>
</feature>
<dbReference type="AlphaFoldDB" id="F8MGW3"/>
<name>F8MGW3_NEUT8</name>
<dbReference type="PANTHER" id="PTHR28083">
    <property type="entry name" value="GOOD FOR FULL DBP5 ACTIVITY PROTEIN 2"/>
    <property type="match status" value="1"/>
</dbReference>
<dbReference type="HOGENOM" id="CLU_687145_0_0_1"/>
<dbReference type="RefSeq" id="XP_009849012.1">
    <property type="nucleotide sequence ID" value="XM_009850710.1"/>
</dbReference>
<sequence>MAFWAHHPRPVSLCRLLFIILTDSVALRSFHRRDRYPPISVNQYLYQHDYRLFRAMKKQLYFPPLPPSEGEESQKPDVPESPSPSTPRCPVRRPPIIWHHDQLAEIAHDLRDTILVALDFEMIDHPRHQKVLSESQRMSELGIAVYDPRDATAASSTHTIEERLQKIHVRHYIASRWRKITPMTCDAFMHTTWPGKGAKIVEHVAHPYDGVFARSRIRPAHAIRDKLQDILNRLPTRCLTAEEVAQGQRRPVILLFWDARLEIKIMSQWGIQLPAYPDPKKMNIELWDLQKWHNLQQARRNAETSDSAYNLLEPLGVLACGHNAGNDVFAILAAFLYLLHSEEEVWSRYMKDFTWFPEEYMVKLDWVDAEVAEYNERLDPNWDVGSCLGCFF</sequence>
<dbReference type="EMBL" id="GL891303">
    <property type="protein sequence ID" value="EGO58682.1"/>
    <property type="molecule type" value="Genomic_DNA"/>
</dbReference>
<evidence type="ECO:0000313" key="4">
    <source>
        <dbReference type="EMBL" id="EGO58682.1"/>
    </source>
</evidence>
<dbReference type="GO" id="GO:0005634">
    <property type="term" value="C:nucleus"/>
    <property type="evidence" value="ECO:0007669"/>
    <property type="project" value="TreeGrafter"/>
</dbReference>
<dbReference type="InterPro" id="IPR048519">
    <property type="entry name" value="Gfd2/YDR514C-like_C"/>
</dbReference>
<feature type="domain" description="Gfd2/YDR514C-like C-terminal" evidence="3">
    <location>
        <begin position="211"/>
        <end position="336"/>
    </location>
</feature>